<dbReference type="InParanoid" id="A0A423VS29"/>
<dbReference type="STRING" id="1230097.A0A423VS29"/>
<evidence type="ECO:0000256" key="1">
    <source>
        <dbReference type="ARBA" id="ARBA00007992"/>
    </source>
</evidence>
<evidence type="ECO:0000256" key="6">
    <source>
        <dbReference type="SAM" id="MobiDB-lite"/>
    </source>
</evidence>
<organism evidence="8 9">
    <name type="scientific">Cytospora leucostoma</name>
    <dbReference type="NCBI Taxonomy" id="1230097"/>
    <lineage>
        <taxon>Eukaryota</taxon>
        <taxon>Fungi</taxon>
        <taxon>Dikarya</taxon>
        <taxon>Ascomycota</taxon>
        <taxon>Pezizomycotina</taxon>
        <taxon>Sordariomycetes</taxon>
        <taxon>Sordariomycetidae</taxon>
        <taxon>Diaporthales</taxon>
        <taxon>Cytosporaceae</taxon>
        <taxon>Cytospora</taxon>
    </lineage>
</organism>
<keyword evidence="2" id="KW-0285">Flavoprotein</keyword>
<accession>A0A423VS29</accession>
<evidence type="ECO:0000256" key="5">
    <source>
        <dbReference type="ARBA" id="ARBA00023033"/>
    </source>
</evidence>
<evidence type="ECO:0000313" key="9">
    <source>
        <dbReference type="Proteomes" id="UP000285146"/>
    </source>
</evidence>
<dbReference type="SUPFAM" id="SSF51905">
    <property type="entry name" value="FAD/NAD(P)-binding domain"/>
    <property type="match status" value="1"/>
</dbReference>
<evidence type="ECO:0000259" key="7">
    <source>
        <dbReference type="Pfam" id="PF01494"/>
    </source>
</evidence>
<keyword evidence="9" id="KW-1185">Reference proteome</keyword>
<dbReference type="InterPro" id="IPR002938">
    <property type="entry name" value="FAD-bd"/>
</dbReference>
<dbReference type="SUPFAM" id="SSF54373">
    <property type="entry name" value="FAD-linked reductases, C-terminal domain"/>
    <property type="match status" value="1"/>
</dbReference>
<sequence length="504" mass="56578">MAVERHEHQESNQSDQRKEIASIPTLQRQNAMSANMDLDAVHDFGSMLATNHYLHVDDSDLLVSPHIDSSYIEQVSDAYFKTGFDNVFAEQQNARAHADSWKDSSIFSTQVFEKSYFSREVQSSFLLTPNAIKVLVALGFDFEKARADDMTYFQVFDGTTLQSLNHTDGSLRDPRDEFGTPLYTLHRNDLVTELLRLAEGLDVRLGTKVAGVDEAENALVLDNGERHPADLIVAGDGLHSVLRATVLKDETAAVAIPSGLNAFRFMIPTNRLQDDEVFMRLKREVKGKASCLFCDPTRIDMEHHIVWFTCRNEEMQVFVGIHESDRSNNQDLKALMLEEFGHYHKDLKHIISVASNVTDWPLSYHEPLENWHRGKIVLTGDAAHPMLPLGAQGACQAIEDAGALHGLINSSVTAADIPARLVMYEKVRRLRASRTQTLSNVRLGREKDVYEKLKRYADPPGSAVPTSFEERFAHDYGFDVYSKCNEVLATVEDEQSPPLNDTGA</sequence>
<evidence type="ECO:0000256" key="2">
    <source>
        <dbReference type="ARBA" id="ARBA00022630"/>
    </source>
</evidence>
<comment type="similarity">
    <text evidence="1">Belongs to the paxM FAD-dependent monooxygenase family.</text>
</comment>
<dbReference type="AlphaFoldDB" id="A0A423VS29"/>
<dbReference type="PRINTS" id="PR00420">
    <property type="entry name" value="RNGMNOXGNASE"/>
</dbReference>
<dbReference type="EMBL" id="LKEB01000078">
    <property type="protein sequence ID" value="ROV93874.1"/>
    <property type="molecule type" value="Genomic_DNA"/>
</dbReference>
<dbReference type="PANTHER" id="PTHR13789:SF215">
    <property type="entry name" value="FAD-BINDING DOMAIN-CONTAINING PROTEIN-RELATED"/>
    <property type="match status" value="1"/>
</dbReference>
<name>A0A423VS29_9PEZI</name>
<evidence type="ECO:0000256" key="3">
    <source>
        <dbReference type="ARBA" id="ARBA00022827"/>
    </source>
</evidence>
<dbReference type="Proteomes" id="UP000285146">
    <property type="component" value="Unassembled WGS sequence"/>
</dbReference>
<dbReference type="Pfam" id="PF01494">
    <property type="entry name" value="FAD_binding_3"/>
    <property type="match status" value="1"/>
</dbReference>
<dbReference type="InterPro" id="IPR036188">
    <property type="entry name" value="FAD/NAD-bd_sf"/>
</dbReference>
<dbReference type="GO" id="GO:0071949">
    <property type="term" value="F:FAD binding"/>
    <property type="evidence" value="ECO:0007669"/>
    <property type="project" value="InterPro"/>
</dbReference>
<evidence type="ECO:0000256" key="4">
    <source>
        <dbReference type="ARBA" id="ARBA00023002"/>
    </source>
</evidence>
<dbReference type="PANTHER" id="PTHR13789">
    <property type="entry name" value="MONOOXYGENASE"/>
    <property type="match status" value="1"/>
</dbReference>
<dbReference type="OrthoDB" id="9993796at2759"/>
<keyword evidence="4" id="KW-0560">Oxidoreductase</keyword>
<reference evidence="8 9" key="1">
    <citation type="submission" date="2015-09" db="EMBL/GenBank/DDBJ databases">
        <title>Host preference determinants of Valsa canker pathogens revealed by comparative genomics.</title>
        <authorList>
            <person name="Yin Z."/>
            <person name="Huang L."/>
        </authorList>
    </citation>
    <scope>NUCLEOTIDE SEQUENCE [LARGE SCALE GENOMIC DNA]</scope>
    <source>
        <strain evidence="8 9">SXYLt</strain>
    </source>
</reference>
<keyword evidence="3" id="KW-0274">FAD</keyword>
<comment type="caution">
    <text evidence="8">The sequence shown here is derived from an EMBL/GenBank/DDBJ whole genome shotgun (WGS) entry which is preliminary data.</text>
</comment>
<feature type="region of interest" description="Disordered" evidence="6">
    <location>
        <begin position="1"/>
        <end position="23"/>
    </location>
</feature>
<feature type="compositionally biased region" description="Basic and acidic residues" evidence="6">
    <location>
        <begin position="1"/>
        <end position="20"/>
    </location>
</feature>
<dbReference type="Gene3D" id="3.50.50.60">
    <property type="entry name" value="FAD/NAD(P)-binding domain"/>
    <property type="match status" value="1"/>
</dbReference>
<proteinExistence type="inferred from homology"/>
<gene>
    <name evidence="8" type="ORF">VPNG_09525</name>
</gene>
<dbReference type="InterPro" id="IPR050493">
    <property type="entry name" value="FAD-dep_Monooxygenase_BioMet"/>
</dbReference>
<dbReference type="GO" id="GO:0004497">
    <property type="term" value="F:monooxygenase activity"/>
    <property type="evidence" value="ECO:0007669"/>
    <property type="project" value="UniProtKB-KW"/>
</dbReference>
<keyword evidence="5" id="KW-0503">Monooxygenase</keyword>
<protein>
    <recommendedName>
        <fullName evidence="7">FAD-binding domain-containing protein</fullName>
    </recommendedName>
</protein>
<evidence type="ECO:0000313" key="8">
    <source>
        <dbReference type="EMBL" id="ROV93874.1"/>
    </source>
</evidence>
<feature type="domain" description="FAD-binding" evidence="7">
    <location>
        <begin position="198"/>
        <end position="435"/>
    </location>
</feature>